<dbReference type="AlphaFoldDB" id="A0A2N0BFU7"/>
<reference evidence="1" key="3">
    <citation type="submission" date="2023-10" db="EMBL/GenBank/DDBJ databases">
        <authorList>
            <person name="Picardeau M."/>
            <person name="Thibeaux R."/>
        </authorList>
    </citation>
    <scope>NUCLEOTIDE SEQUENCE</scope>
    <source>
        <strain evidence="1">ATI7-C-A5</strain>
    </source>
</reference>
<evidence type="ECO:0000313" key="3">
    <source>
        <dbReference type="Proteomes" id="UP000232122"/>
    </source>
</evidence>
<comment type="caution">
    <text evidence="2">The sequence shown here is derived from an EMBL/GenBank/DDBJ whole genome shotgun (WGS) entry which is preliminary data.</text>
</comment>
<keyword evidence="3" id="KW-1185">Reference proteome</keyword>
<evidence type="ECO:0000313" key="2">
    <source>
        <dbReference type="EMBL" id="PJZ94834.1"/>
    </source>
</evidence>
<evidence type="ECO:0000313" key="1">
    <source>
        <dbReference type="EMBL" id="MDV6235213.1"/>
    </source>
</evidence>
<protein>
    <submittedName>
        <fullName evidence="2">Uncharacterized protein</fullName>
    </submittedName>
</protein>
<dbReference type="EMBL" id="NPEF01000003">
    <property type="protein sequence ID" value="PJZ94834.1"/>
    <property type="molecule type" value="Genomic_DNA"/>
</dbReference>
<dbReference type="Proteomes" id="UP000232122">
    <property type="component" value="Unassembled WGS sequence"/>
</dbReference>
<sequence length="122" mass="14097">MRLSDTLLGYGQAPDMIRRQQVEHPFTMPHLISETARVVKEYNDTRKYAVELYTDVFSLSPESRERMASARNEKIDRIRDQLKTYKPASGEIPKEAELVTYSPQGRKSASDMSHRGKFEIFA</sequence>
<proteinExistence type="predicted"/>
<gene>
    <name evidence="1" type="ORF">CH379_006175</name>
    <name evidence="2" type="ORF">CH379_00670</name>
</gene>
<name>A0A2N0BFU7_9LEPT</name>
<organism evidence="2">
    <name type="scientific">Leptospira ellisii</name>
    <dbReference type="NCBI Taxonomy" id="2023197"/>
    <lineage>
        <taxon>Bacteria</taxon>
        <taxon>Pseudomonadati</taxon>
        <taxon>Spirochaetota</taxon>
        <taxon>Spirochaetia</taxon>
        <taxon>Leptospirales</taxon>
        <taxon>Leptospiraceae</taxon>
        <taxon>Leptospira</taxon>
    </lineage>
</organism>
<reference evidence="1 3" key="2">
    <citation type="journal article" date="2018" name="Microb. Genom.">
        <title>Deciphering the unexplored Leptospira diversity from soils uncovers genomic evolution to virulence.</title>
        <authorList>
            <person name="Thibeaux R."/>
            <person name="Iraola G."/>
            <person name="Ferres I."/>
            <person name="Bierque E."/>
            <person name="Girault D."/>
            <person name="Soupe-Gilbert M.E."/>
            <person name="Picardeau M."/>
            <person name="Goarant C."/>
        </authorList>
    </citation>
    <scope>NUCLEOTIDE SEQUENCE [LARGE SCALE GENOMIC DNA]</scope>
    <source>
        <strain evidence="1 3">ATI7-C-A5</strain>
    </source>
</reference>
<reference evidence="2" key="1">
    <citation type="submission" date="2017-07" db="EMBL/GenBank/DDBJ databases">
        <title>Leptospira spp. isolated from tropical soils.</title>
        <authorList>
            <person name="Thibeaux R."/>
            <person name="Iraola G."/>
            <person name="Ferres I."/>
            <person name="Bierque E."/>
            <person name="Girault D."/>
            <person name="Soupe-Gilbert M.-E."/>
            <person name="Picardeau M."/>
            <person name="Goarant C."/>
        </authorList>
    </citation>
    <scope>NUCLEOTIDE SEQUENCE [LARGE SCALE GENOMIC DNA]</scope>
    <source>
        <strain evidence="2">ATI7-C-A5</strain>
    </source>
</reference>
<accession>A0A2N0BFU7</accession>
<dbReference type="RefSeq" id="WP_100748336.1">
    <property type="nucleotide sequence ID" value="NZ_NPEF02000005.1"/>
</dbReference>
<accession>A0A2N0BE68</accession>
<dbReference type="EMBL" id="NPEF02000005">
    <property type="protein sequence ID" value="MDV6235213.1"/>
    <property type="molecule type" value="Genomic_DNA"/>
</dbReference>
<dbReference type="OrthoDB" id="335488at2"/>